<comment type="caution">
    <text evidence="8">The sequence shown here is derived from an EMBL/GenBank/DDBJ whole genome shotgun (WGS) entry which is preliminary data.</text>
</comment>
<evidence type="ECO:0000256" key="7">
    <source>
        <dbReference type="SAM" id="SignalP"/>
    </source>
</evidence>
<feature type="non-terminal residue" evidence="8">
    <location>
        <position position="1"/>
    </location>
</feature>
<dbReference type="GO" id="GO:0016020">
    <property type="term" value="C:membrane"/>
    <property type="evidence" value="ECO:0007669"/>
    <property type="project" value="UniProtKB-SubCell"/>
</dbReference>
<protein>
    <submittedName>
        <fullName evidence="8">MFS general substrate transporter</fullName>
    </submittedName>
</protein>
<evidence type="ECO:0000313" key="9">
    <source>
        <dbReference type="Proteomes" id="UP000729357"/>
    </source>
</evidence>
<reference evidence="8" key="2">
    <citation type="submission" date="2021-08" db="EMBL/GenBank/DDBJ databases">
        <authorList>
            <person name="Gostincar C."/>
            <person name="Sun X."/>
            <person name="Song Z."/>
            <person name="Gunde-Cimerman N."/>
        </authorList>
    </citation>
    <scope>NUCLEOTIDE SEQUENCE</scope>
    <source>
        <strain evidence="8">EXF-9298</strain>
    </source>
</reference>
<dbReference type="AlphaFoldDB" id="A0A9P8JGR2"/>
<keyword evidence="9" id="KW-1185">Reference proteome</keyword>
<comment type="subcellular location">
    <subcellularLocation>
        <location evidence="1">Membrane</location>
        <topology evidence="1">Multi-pass membrane protein</topology>
    </subcellularLocation>
</comment>
<evidence type="ECO:0000256" key="5">
    <source>
        <dbReference type="ARBA" id="ARBA00023136"/>
    </source>
</evidence>
<feature type="signal peptide" evidence="7">
    <location>
        <begin position="1"/>
        <end position="20"/>
    </location>
</feature>
<evidence type="ECO:0000256" key="2">
    <source>
        <dbReference type="ARBA" id="ARBA00022448"/>
    </source>
</evidence>
<feature type="transmembrane region" description="Helical" evidence="6">
    <location>
        <begin position="44"/>
        <end position="63"/>
    </location>
</feature>
<evidence type="ECO:0000313" key="8">
    <source>
        <dbReference type="EMBL" id="KAG9917616.1"/>
    </source>
</evidence>
<evidence type="ECO:0000256" key="3">
    <source>
        <dbReference type="ARBA" id="ARBA00022692"/>
    </source>
</evidence>
<dbReference type="InterPro" id="IPR036259">
    <property type="entry name" value="MFS_trans_sf"/>
</dbReference>
<keyword evidence="3 6" id="KW-0812">Transmembrane</keyword>
<organism evidence="8 9">
    <name type="scientific">Aureobasidium melanogenum</name>
    <name type="common">Aureobasidium pullulans var. melanogenum</name>
    <dbReference type="NCBI Taxonomy" id="46634"/>
    <lineage>
        <taxon>Eukaryota</taxon>
        <taxon>Fungi</taxon>
        <taxon>Dikarya</taxon>
        <taxon>Ascomycota</taxon>
        <taxon>Pezizomycotina</taxon>
        <taxon>Dothideomycetes</taxon>
        <taxon>Dothideomycetidae</taxon>
        <taxon>Dothideales</taxon>
        <taxon>Saccotheciaceae</taxon>
        <taxon>Aureobasidium</taxon>
    </lineage>
</organism>
<proteinExistence type="predicted"/>
<keyword evidence="5 6" id="KW-0472">Membrane</keyword>
<name>A0A9P8JGR2_AURME</name>
<sequence>MPFIWCLGSIVGSGLGGTLADPVRNYPGYFEHGSLFEKFPYLLPNLVCAGVVIFGMTVGILFLEETHEDLKGRRDYGLDIGDWILDFFRPNQLHEKAGETLALFEDATPGYSSSQSSPVVNPILIGELPNEAQPVSSQPISSNRRDAAVAKAFTWQVCLNIVGYGILAYHTISAEQLLPVLFSLPESKEAPH</sequence>
<accession>A0A9P8JGR2</accession>
<dbReference type="SUPFAM" id="SSF103473">
    <property type="entry name" value="MFS general substrate transporter"/>
    <property type="match status" value="1"/>
</dbReference>
<dbReference type="PANTHER" id="PTHR23504">
    <property type="entry name" value="MAJOR FACILITATOR SUPERFAMILY DOMAIN-CONTAINING PROTEIN 10"/>
    <property type="match status" value="1"/>
</dbReference>
<keyword evidence="2" id="KW-0813">Transport</keyword>
<keyword evidence="4 6" id="KW-1133">Transmembrane helix</keyword>
<evidence type="ECO:0000256" key="4">
    <source>
        <dbReference type="ARBA" id="ARBA00022989"/>
    </source>
</evidence>
<evidence type="ECO:0000256" key="6">
    <source>
        <dbReference type="SAM" id="Phobius"/>
    </source>
</evidence>
<dbReference type="PANTHER" id="PTHR23504:SF15">
    <property type="entry name" value="MAJOR FACILITATOR SUPERFAMILY (MFS) PROFILE DOMAIN-CONTAINING PROTEIN"/>
    <property type="match status" value="1"/>
</dbReference>
<feature type="chain" id="PRO_5040504370" evidence="7">
    <location>
        <begin position="21"/>
        <end position="192"/>
    </location>
</feature>
<dbReference type="Proteomes" id="UP000729357">
    <property type="component" value="Unassembled WGS sequence"/>
</dbReference>
<evidence type="ECO:0000256" key="1">
    <source>
        <dbReference type="ARBA" id="ARBA00004141"/>
    </source>
</evidence>
<gene>
    <name evidence="8" type="ORF">KCU98_g22747</name>
</gene>
<dbReference type="EMBL" id="JAHFXS010009089">
    <property type="protein sequence ID" value="KAG9917616.1"/>
    <property type="molecule type" value="Genomic_DNA"/>
</dbReference>
<reference evidence="8" key="1">
    <citation type="journal article" date="2021" name="J Fungi (Basel)">
        <title>Virulence traits and population genomics of the black yeast Aureobasidium melanogenum.</title>
        <authorList>
            <person name="Cernosa A."/>
            <person name="Sun X."/>
            <person name="Gostincar C."/>
            <person name="Fang C."/>
            <person name="Gunde-Cimerman N."/>
            <person name="Song Z."/>
        </authorList>
    </citation>
    <scope>NUCLEOTIDE SEQUENCE</scope>
    <source>
        <strain evidence="8">EXF-9298</strain>
    </source>
</reference>
<keyword evidence="7" id="KW-0732">Signal</keyword>